<dbReference type="InterPro" id="IPR029063">
    <property type="entry name" value="SAM-dependent_MTases_sf"/>
</dbReference>
<protein>
    <submittedName>
        <fullName evidence="1">Methyltransferase</fullName>
    </submittedName>
</protein>
<proteinExistence type="predicted"/>
<keyword evidence="1" id="KW-0808">Transferase</keyword>
<dbReference type="EMBL" id="BMEY01000010">
    <property type="protein sequence ID" value="GGA78389.1"/>
    <property type="molecule type" value="Genomic_DNA"/>
</dbReference>
<name>A0A916RZU2_9BACI</name>
<sequence length="201" mass="24183">MKEYSYEKLLNIRTSGIGVPNSLIHYHPYEPTPYEALEALFEQYEVYRTDHYVDFGCGLGRLNFYIHYFYHASVIGVEMNEIFYRKAIKNKKQYAKKLKRSIDNKLQFICCKAEEYPISSKDNHFYFFNPFSIHIFQHVVNRILNSVEDHPREINLILYYPSEEYIFYLENATNFELLQEVVVPILSNRNANERFLIYRLK</sequence>
<dbReference type="SUPFAM" id="SSF53335">
    <property type="entry name" value="S-adenosyl-L-methionine-dependent methyltransferases"/>
    <property type="match status" value="1"/>
</dbReference>
<gene>
    <name evidence="1" type="ORF">GCM10008025_22340</name>
</gene>
<accession>A0A916RZU2</accession>
<reference evidence="1" key="2">
    <citation type="submission" date="2020-09" db="EMBL/GenBank/DDBJ databases">
        <authorList>
            <person name="Sun Q."/>
            <person name="Zhou Y."/>
        </authorList>
    </citation>
    <scope>NUCLEOTIDE SEQUENCE</scope>
    <source>
        <strain evidence="1">CGMCC 1.12408</strain>
    </source>
</reference>
<dbReference type="GO" id="GO:0032259">
    <property type="term" value="P:methylation"/>
    <property type="evidence" value="ECO:0007669"/>
    <property type="project" value="UniProtKB-KW"/>
</dbReference>
<keyword evidence="2" id="KW-1185">Reference proteome</keyword>
<comment type="caution">
    <text evidence="1">The sequence shown here is derived from an EMBL/GenBank/DDBJ whole genome shotgun (WGS) entry which is preliminary data.</text>
</comment>
<reference evidence="1" key="1">
    <citation type="journal article" date="2014" name="Int. J. Syst. Evol. Microbiol.">
        <title>Complete genome sequence of Corynebacterium casei LMG S-19264T (=DSM 44701T), isolated from a smear-ripened cheese.</title>
        <authorList>
            <consortium name="US DOE Joint Genome Institute (JGI-PGF)"/>
            <person name="Walter F."/>
            <person name="Albersmeier A."/>
            <person name="Kalinowski J."/>
            <person name="Ruckert C."/>
        </authorList>
    </citation>
    <scope>NUCLEOTIDE SEQUENCE</scope>
    <source>
        <strain evidence="1">CGMCC 1.12408</strain>
    </source>
</reference>
<dbReference type="GO" id="GO:0008168">
    <property type="term" value="F:methyltransferase activity"/>
    <property type="evidence" value="ECO:0007669"/>
    <property type="project" value="UniProtKB-KW"/>
</dbReference>
<dbReference type="Gene3D" id="3.40.50.150">
    <property type="entry name" value="Vaccinia Virus protein VP39"/>
    <property type="match status" value="1"/>
</dbReference>
<dbReference type="RefSeq" id="WP_188384745.1">
    <property type="nucleotide sequence ID" value="NZ_BMEY01000010.1"/>
</dbReference>
<evidence type="ECO:0000313" key="1">
    <source>
        <dbReference type="EMBL" id="GGA78389.1"/>
    </source>
</evidence>
<dbReference type="CDD" id="cd02440">
    <property type="entry name" value="AdoMet_MTases"/>
    <property type="match status" value="1"/>
</dbReference>
<dbReference type="Proteomes" id="UP000613512">
    <property type="component" value="Unassembled WGS sequence"/>
</dbReference>
<organism evidence="1 2">
    <name type="scientific">Ornithinibacillus halotolerans</name>
    <dbReference type="NCBI Taxonomy" id="1274357"/>
    <lineage>
        <taxon>Bacteria</taxon>
        <taxon>Bacillati</taxon>
        <taxon>Bacillota</taxon>
        <taxon>Bacilli</taxon>
        <taxon>Bacillales</taxon>
        <taxon>Bacillaceae</taxon>
        <taxon>Ornithinibacillus</taxon>
    </lineage>
</organism>
<dbReference type="AlphaFoldDB" id="A0A916RZU2"/>
<evidence type="ECO:0000313" key="2">
    <source>
        <dbReference type="Proteomes" id="UP000613512"/>
    </source>
</evidence>
<keyword evidence="1" id="KW-0489">Methyltransferase</keyword>